<evidence type="ECO:0000313" key="4">
    <source>
        <dbReference type="Proteomes" id="UP000191661"/>
    </source>
</evidence>
<comment type="similarity">
    <text evidence="1">Belongs to the LDH2/MDH2 oxidoreductase family.</text>
</comment>
<dbReference type="EC" id="1.1.1.272" evidence="3"/>
<evidence type="ECO:0000256" key="2">
    <source>
        <dbReference type="ARBA" id="ARBA00023002"/>
    </source>
</evidence>
<dbReference type="InterPro" id="IPR043143">
    <property type="entry name" value="Mal/L-sulf/L-lact_DH-like_NADP"/>
</dbReference>
<dbReference type="Gene3D" id="3.30.1370.60">
    <property type="entry name" value="Hypothetical oxidoreductase yiak, domain 2"/>
    <property type="match status" value="1"/>
</dbReference>
<dbReference type="Gene3D" id="1.10.1530.10">
    <property type="match status" value="2"/>
</dbReference>
<dbReference type="AlphaFoldDB" id="A0A1V6N138"/>
<sequence>MILTAEKEKSLLIAILTKLGLNKEDAEIVADATLDADLKGFTSHGIGRFPQYIHGIGNGNIKTDGDLTIERETDAMALVNGNGLFGQLVAHKSMMLAIEKAKKMGIAAVGTHNSNHFGVTGYYSDLAIRNDVIGIVTANTEPAIAPLGANKPMIGTNPIAIGIPSKDTYIAVDMATSASARGKLLESLRKGKKIPEGVALDSEGNPTTDPAEALKGSILPFGAHKGYALAFMIELMTGTLVNASVGTGVKGTANHTQKCTKGDLFIAIDPSKFVDLDEFKEKNEEFVTEVRETGDTFIPGDLEVRNIAENEKYGLAVDKKLYDNLKEICDGLDIDINEYISE</sequence>
<reference evidence="3 4" key="1">
    <citation type="submission" date="2014-12" db="EMBL/GenBank/DDBJ databases">
        <title>Genome sequence of Methanobrevibacter arboriphilicus DH1, DSM1125.</title>
        <authorList>
            <person name="Poehlein A."/>
            <person name="Thauer R.K."/>
            <person name="Seedorf H."/>
            <person name="Daniel R."/>
        </authorList>
    </citation>
    <scope>NUCLEOTIDE SEQUENCE [LARGE SCALE GENOMIC DNA]</scope>
    <source>
        <strain evidence="3 4">DH1</strain>
    </source>
</reference>
<organism evidence="3 4">
    <name type="scientific">Methanobrevibacter arboriphilus JCM 13429 = DSM 1125</name>
    <dbReference type="NCBI Taxonomy" id="1300164"/>
    <lineage>
        <taxon>Archaea</taxon>
        <taxon>Methanobacteriati</taxon>
        <taxon>Methanobacteriota</taxon>
        <taxon>Methanomada group</taxon>
        <taxon>Methanobacteria</taxon>
        <taxon>Methanobacteriales</taxon>
        <taxon>Methanobacteriaceae</taxon>
        <taxon>Methanobrevibacter</taxon>
    </lineage>
</organism>
<dbReference type="InterPro" id="IPR003767">
    <property type="entry name" value="Malate/L-lactate_DH-like"/>
</dbReference>
<dbReference type="PANTHER" id="PTHR11091">
    <property type="entry name" value="OXIDOREDUCTASE-RELATED"/>
    <property type="match status" value="1"/>
</dbReference>
<dbReference type="NCBIfam" id="NF040650">
    <property type="entry name" value="sulfolac_dhydr"/>
    <property type="match status" value="1"/>
</dbReference>
<accession>A0A1V6N138</accession>
<dbReference type="RefSeq" id="WP_080460868.1">
    <property type="nucleotide sequence ID" value="NZ_BBET01000169.1"/>
</dbReference>
<dbReference type="Pfam" id="PF02615">
    <property type="entry name" value="Ldh_2"/>
    <property type="match status" value="1"/>
</dbReference>
<dbReference type="OrthoDB" id="40552at2157"/>
<dbReference type="InterPro" id="IPR043144">
    <property type="entry name" value="Mal/L-sulf/L-lact_DH-like_ah"/>
</dbReference>
<name>A0A1V6N138_METAZ</name>
<dbReference type="PANTHER" id="PTHR11091:SF0">
    <property type="entry name" value="MALATE DEHYDROGENASE"/>
    <property type="match status" value="1"/>
</dbReference>
<keyword evidence="2 3" id="KW-0560">Oxidoreductase</keyword>
<dbReference type="EMBL" id="JXMW01000021">
    <property type="protein sequence ID" value="OQD58307.1"/>
    <property type="molecule type" value="Genomic_DNA"/>
</dbReference>
<dbReference type="Proteomes" id="UP000191661">
    <property type="component" value="Unassembled WGS sequence"/>
</dbReference>
<gene>
    <name evidence="3" type="primary">comC</name>
    <name evidence="3" type="ORF">MBBAR_21c00260</name>
</gene>
<dbReference type="GO" id="GO:0050578">
    <property type="term" value="F:(2R)-2-hydroxyacid dehydrogenase (NADP+) activity"/>
    <property type="evidence" value="ECO:0007669"/>
    <property type="project" value="UniProtKB-EC"/>
</dbReference>
<keyword evidence="4" id="KW-1185">Reference proteome</keyword>
<dbReference type="SUPFAM" id="SSF89733">
    <property type="entry name" value="L-sulfolactate dehydrogenase-like"/>
    <property type="match status" value="1"/>
</dbReference>
<protein>
    <submittedName>
        <fullName evidence="3">Sulfolactate dehydrogenase</fullName>
        <ecNumber evidence="3">1.1.1.272</ecNumber>
    </submittedName>
</protein>
<evidence type="ECO:0000256" key="1">
    <source>
        <dbReference type="ARBA" id="ARBA00006056"/>
    </source>
</evidence>
<proteinExistence type="inferred from homology"/>
<comment type="caution">
    <text evidence="3">The sequence shown here is derived from an EMBL/GenBank/DDBJ whole genome shotgun (WGS) entry which is preliminary data.</text>
</comment>
<dbReference type="InterPro" id="IPR053453">
    <property type="entry name" value="LDH2/MDH2_Oxidoreductase"/>
</dbReference>
<dbReference type="InterPro" id="IPR036111">
    <property type="entry name" value="Mal/L-sulfo/L-lacto_DH-like_sf"/>
</dbReference>
<evidence type="ECO:0000313" key="3">
    <source>
        <dbReference type="EMBL" id="OQD58307.1"/>
    </source>
</evidence>